<comment type="caution">
    <text evidence="7">The sequence shown here is derived from an EMBL/GenBank/DDBJ whole genome shotgun (WGS) entry which is preliminary data.</text>
</comment>
<evidence type="ECO:0000256" key="3">
    <source>
        <dbReference type="ARBA" id="ARBA00022692"/>
    </source>
</evidence>
<reference evidence="7" key="1">
    <citation type="journal article" date="2021" name="Genome Biol. Evol.">
        <title>The assembled and annotated genome of the fairy-ring fungus Marasmius oreades.</title>
        <authorList>
            <person name="Hiltunen M."/>
            <person name="Ament-Velasquez S.L."/>
            <person name="Johannesson H."/>
        </authorList>
    </citation>
    <scope>NUCLEOTIDE SEQUENCE</scope>
    <source>
        <strain evidence="7">03SP1</strain>
    </source>
</reference>
<organism evidence="7 8">
    <name type="scientific">Marasmius oreades</name>
    <name type="common">fairy-ring Marasmius</name>
    <dbReference type="NCBI Taxonomy" id="181124"/>
    <lineage>
        <taxon>Eukaryota</taxon>
        <taxon>Fungi</taxon>
        <taxon>Dikarya</taxon>
        <taxon>Basidiomycota</taxon>
        <taxon>Agaricomycotina</taxon>
        <taxon>Agaricomycetes</taxon>
        <taxon>Agaricomycetidae</taxon>
        <taxon>Agaricales</taxon>
        <taxon>Marasmiineae</taxon>
        <taxon>Marasmiaceae</taxon>
        <taxon>Marasmius</taxon>
    </lineage>
</organism>
<dbReference type="EMBL" id="CM032184">
    <property type="protein sequence ID" value="KAG7094121.1"/>
    <property type="molecule type" value="Genomic_DNA"/>
</dbReference>
<sequence>MIIGYAIAIGTKEPHARYAACFLSITGASNAGPMVLAWGTGNAAPDTVKAVTSALIPSIGALGSIIAVWTYVPTDAPDYHNGNSLNLATSILSGILVLALFTYIRWENAKRERGERNHRLEGKDARAIEELGYLHPEFRYQA</sequence>
<protein>
    <submittedName>
        <fullName evidence="7">Uncharacterized protein</fullName>
    </submittedName>
</protein>
<dbReference type="PANTHER" id="PTHR43791">
    <property type="entry name" value="PERMEASE-RELATED"/>
    <property type="match status" value="1"/>
</dbReference>
<evidence type="ECO:0000256" key="6">
    <source>
        <dbReference type="SAM" id="Phobius"/>
    </source>
</evidence>
<evidence type="ECO:0000256" key="4">
    <source>
        <dbReference type="ARBA" id="ARBA00022989"/>
    </source>
</evidence>
<keyword evidence="4 6" id="KW-1133">Transmembrane helix</keyword>
<proteinExistence type="predicted"/>
<comment type="subcellular location">
    <subcellularLocation>
        <location evidence="1">Membrane</location>
        <topology evidence="1">Multi-pass membrane protein</topology>
    </subcellularLocation>
</comment>
<dbReference type="SUPFAM" id="SSF103473">
    <property type="entry name" value="MFS general substrate transporter"/>
    <property type="match status" value="1"/>
</dbReference>
<keyword evidence="5 6" id="KW-0472">Membrane</keyword>
<feature type="transmembrane region" description="Helical" evidence="6">
    <location>
        <begin position="50"/>
        <end position="72"/>
    </location>
</feature>
<name>A0A9P7S284_9AGAR</name>
<dbReference type="Proteomes" id="UP001049176">
    <property type="component" value="Chromosome 4"/>
</dbReference>
<accession>A0A9P7S284</accession>
<dbReference type="KEGG" id="more:E1B28_007733"/>
<dbReference type="GO" id="GO:0016020">
    <property type="term" value="C:membrane"/>
    <property type="evidence" value="ECO:0007669"/>
    <property type="project" value="UniProtKB-SubCell"/>
</dbReference>
<feature type="transmembrane region" description="Helical" evidence="6">
    <location>
        <begin position="16"/>
        <end position="38"/>
    </location>
</feature>
<dbReference type="GO" id="GO:0022857">
    <property type="term" value="F:transmembrane transporter activity"/>
    <property type="evidence" value="ECO:0007669"/>
    <property type="project" value="TreeGrafter"/>
</dbReference>
<evidence type="ECO:0000256" key="5">
    <source>
        <dbReference type="ARBA" id="ARBA00023136"/>
    </source>
</evidence>
<dbReference type="AlphaFoldDB" id="A0A9P7S284"/>
<keyword evidence="2" id="KW-0813">Transport</keyword>
<keyword evidence="3 6" id="KW-0812">Transmembrane</keyword>
<feature type="transmembrane region" description="Helical" evidence="6">
    <location>
        <begin position="84"/>
        <end position="106"/>
    </location>
</feature>
<evidence type="ECO:0000256" key="1">
    <source>
        <dbReference type="ARBA" id="ARBA00004141"/>
    </source>
</evidence>
<gene>
    <name evidence="7" type="ORF">E1B28_007733</name>
</gene>
<evidence type="ECO:0000256" key="2">
    <source>
        <dbReference type="ARBA" id="ARBA00022448"/>
    </source>
</evidence>
<evidence type="ECO:0000313" key="7">
    <source>
        <dbReference type="EMBL" id="KAG7094121.1"/>
    </source>
</evidence>
<keyword evidence="8" id="KW-1185">Reference proteome</keyword>
<dbReference type="PANTHER" id="PTHR43791:SF48">
    <property type="entry name" value="TRANSPORTER, PUTATIVE (AFU_ORTHOLOGUE AFUA_4G01000)-RELATED"/>
    <property type="match status" value="1"/>
</dbReference>
<dbReference type="InterPro" id="IPR036259">
    <property type="entry name" value="MFS_trans_sf"/>
</dbReference>
<evidence type="ECO:0000313" key="8">
    <source>
        <dbReference type="Proteomes" id="UP001049176"/>
    </source>
</evidence>
<dbReference type="RefSeq" id="XP_043010591.1">
    <property type="nucleotide sequence ID" value="XM_043152505.1"/>
</dbReference>
<dbReference type="OrthoDB" id="2962993at2759"/>
<dbReference type="GeneID" id="66076809"/>